<evidence type="ECO:0000313" key="1">
    <source>
        <dbReference type="EMBL" id="RCI07177.1"/>
    </source>
</evidence>
<protein>
    <submittedName>
        <fullName evidence="1">Uncharacterized protein</fullName>
    </submittedName>
</protein>
<gene>
    <name evidence="1" type="ORF">CU098_013774</name>
</gene>
<accession>A0A367KYG8</accession>
<organism evidence="1 2">
    <name type="scientific">Rhizopus stolonifer</name>
    <name type="common">Rhizopus nigricans</name>
    <dbReference type="NCBI Taxonomy" id="4846"/>
    <lineage>
        <taxon>Eukaryota</taxon>
        <taxon>Fungi</taxon>
        <taxon>Fungi incertae sedis</taxon>
        <taxon>Mucoromycota</taxon>
        <taxon>Mucoromycotina</taxon>
        <taxon>Mucoromycetes</taxon>
        <taxon>Mucorales</taxon>
        <taxon>Mucorineae</taxon>
        <taxon>Rhizopodaceae</taxon>
        <taxon>Rhizopus</taxon>
    </lineage>
</organism>
<comment type="caution">
    <text evidence="1">The sequence shown here is derived from an EMBL/GenBank/DDBJ whole genome shotgun (WGS) entry which is preliminary data.</text>
</comment>
<name>A0A367KYG8_RHIST</name>
<proteinExistence type="predicted"/>
<dbReference type="Proteomes" id="UP000253551">
    <property type="component" value="Unassembled WGS sequence"/>
</dbReference>
<dbReference type="OrthoDB" id="2278238at2759"/>
<keyword evidence="2" id="KW-1185">Reference proteome</keyword>
<reference evidence="1 2" key="1">
    <citation type="journal article" date="2018" name="G3 (Bethesda)">
        <title>Phylogenetic and Phylogenomic Definition of Rhizopus Species.</title>
        <authorList>
            <person name="Gryganskyi A.P."/>
            <person name="Golan J."/>
            <person name="Dolatabadi S."/>
            <person name="Mondo S."/>
            <person name="Robb S."/>
            <person name="Idnurm A."/>
            <person name="Muszewska A."/>
            <person name="Steczkiewicz K."/>
            <person name="Masonjones S."/>
            <person name="Liao H.L."/>
            <person name="Gajdeczka M.T."/>
            <person name="Anike F."/>
            <person name="Vuek A."/>
            <person name="Anishchenko I.M."/>
            <person name="Voigt K."/>
            <person name="de Hoog G.S."/>
            <person name="Smith M.E."/>
            <person name="Heitman J."/>
            <person name="Vilgalys R."/>
            <person name="Stajich J.E."/>
        </authorList>
    </citation>
    <scope>NUCLEOTIDE SEQUENCE [LARGE SCALE GENOMIC DNA]</scope>
    <source>
        <strain evidence="1 2">LSU 92-RS-03</strain>
    </source>
</reference>
<sequence length="143" mass="16073">MSCQSCSGCFTNNSCSTKVTVKEKTRFQDLLNAASNSSHDDHLIPTIVVELSKNVYASHNVLIKAFDTLGLSAFLELSRVLYQLKLTGEHIAWADEYCQSNLDLLMHTLQTDKQKLLAYCDDQAELHELFRSLAPHTIPRVSQ</sequence>
<dbReference type="AlphaFoldDB" id="A0A367KYG8"/>
<dbReference type="EMBL" id="PJQM01000021">
    <property type="protein sequence ID" value="RCI07177.1"/>
    <property type="molecule type" value="Genomic_DNA"/>
</dbReference>
<evidence type="ECO:0000313" key="2">
    <source>
        <dbReference type="Proteomes" id="UP000253551"/>
    </source>
</evidence>